<evidence type="ECO:0000256" key="1">
    <source>
        <dbReference type="SAM" id="MobiDB-lite"/>
    </source>
</evidence>
<gene>
    <name evidence="4" type="ORF">ACFSDE_09450</name>
</gene>
<feature type="signal peptide" evidence="3">
    <location>
        <begin position="1"/>
        <end position="29"/>
    </location>
</feature>
<dbReference type="RefSeq" id="WP_343917724.1">
    <property type="nucleotide sequence ID" value="NZ_BAAAJT010000002.1"/>
</dbReference>
<name>A0ABW4TMM7_9ACTN</name>
<evidence type="ECO:0000313" key="4">
    <source>
        <dbReference type="EMBL" id="MFD1947019.1"/>
    </source>
</evidence>
<sequence>MPRPTSLLPALVAAATVTGLVVGAAPATAAPTPWVGGRSVPASAPTAPGDSPLRVTIEQLTPGYVPEKGRIELAGTVTNTTDEQWRAINVHAFVDDAPLTSAAEVAGTQDIPEDALVGDRLQTPGTFVGIGNLGPGETASYSISLRRSDLPISSPGVYWFGAHALGNTDEGRDEVADGRARTLLPLVPSGSGTEEGAIVVPVRHSIRHAPDGRLRSARRWARDLSVGGRLRELVDLGAAAGSTPVTWLVDPAVPDAVARLVAGNPSRTLADPGAVQGEPGGRATGDDEQLDSEVVEPGEPTEESEEAPPPNVAAGPGSIWLDRFESALLGDEVLTLPYGDPDVAAVEASAPHFYDQAVRRGGTELERWRVRGTPAVAPPSGYLPADALSVLDGEETVLLGDQALEEGTIRASAQVDGARVLFSSAQTAEGGPGPGDPLDDIALRQRFLAEAATRLLFHGRTPVLLTVPESFAPDSSASFWEGLQDVPWLELTDTASLPSGGPLAADGLDYPSSEELRQLDPDNFTVAEQLVERGAVLDSILPGTETVAAQTVDEALTSLSYSEQAQALESRIATGRSVEWIQRRLDKVRVRAPRGVTLSSNAGEFAPTVTNRLDQPVRVQLRTKSLGAVEVEDSDVIELAPGGRQTVLLAARATAQGVQYVRVQVTAEDGTPLGAAQRVAIRSAEVSRVIWLILGTGVGLLFLAIAIRLVRRVRRERGGATT</sequence>
<evidence type="ECO:0000256" key="3">
    <source>
        <dbReference type="SAM" id="SignalP"/>
    </source>
</evidence>
<protein>
    <submittedName>
        <fullName evidence="4">DUF6049 family protein</fullName>
    </submittedName>
</protein>
<feature type="chain" id="PRO_5045458361" evidence="3">
    <location>
        <begin position="30"/>
        <end position="722"/>
    </location>
</feature>
<dbReference type="Proteomes" id="UP001597351">
    <property type="component" value="Unassembled WGS sequence"/>
</dbReference>
<dbReference type="InterPro" id="IPR046112">
    <property type="entry name" value="DUF6049"/>
</dbReference>
<keyword evidence="2" id="KW-1133">Transmembrane helix</keyword>
<dbReference type="EMBL" id="JBHUGD010000003">
    <property type="protein sequence ID" value="MFD1947019.1"/>
    <property type="molecule type" value="Genomic_DNA"/>
</dbReference>
<comment type="caution">
    <text evidence="4">The sequence shown here is derived from an EMBL/GenBank/DDBJ whole genome shotgun (WGS) entry which is preliminary data.</text>
</comment>
<keyword evidence="3" id="KW-0732">Signal</keyword>
<feature type="region of interest" description="Disordered" evidence="1">
    <location>
        <begin position="31"/>
        <end position="51"/>
    </location>
</feature>
<accession>A0ABW4TMM7</accession>
<organism evidence="4 5">
    <name type="scientific">Nocardioides aestuarii</name>
    <dbReference type="NCBI Taxonomy" id="252231"/>
    <lineage>
        <taxon>Bacteria</taxon>
        <taxon>Bacillati</taxon>
        <taxon>Actinomycetota</taxon>
        <taxon>Actinomycetes</taxon>
        <taxon>Propionibacteriales</taxon>
        <taxon>Nocardioidaceae</taxon>
        <taxon>Nocardioides</taxon>
    </lineage>
</organism>
<feature type="compositionally biased region" description="Acidic residues" evidence="1">
    <location>
        <begin position="286"/>
        <end position="306"/>
    </location>
</feature>
<keyword evidence="2" id="KW-0812">Transmembrane</keyword>
<reference evidence="5" key="1">
    <citation type="journal article" date="2019" name="Int. J. Syst. Evol. Microbiol.">
        <title>The Global Catalogue of Microorganisms (GCM) 10K type strain sequencing project: providing services to taxonomists for standard genome sequencing and annotation.</title>
        <authorList>
            <consortium name="The Broad Institute Genomics Platform"/>
            <consortium name="The Broad Institute Genome Sequencing Center for Infectious Disease"/>
            <person name="Wu L."/>
            <person name="Ma J."/>
        </authorList>
    </citation>
    <scope>NUCLEOTIDE SEQUENCE [LARGE SCALE GENOMIC DNA]</scope>
    <source>
        <strain evidence="5">CGMCC 1.12477</strain>
    </source>
</reference>
<keyword evidence="5" id="KW-1185">Reference proteome</keyword>
<feature type="transmembrane region" description="Helical" evidence="2">
    <location>
        <begin position="689"/>
        <end position="710"/>
    </location>
</feature>
<evidence type="ECO:0000313" key="5">
    <source>
        <dbReference type="Proteomes" id="UP001597351"/>
    </source>
</evidence>
<evidence type="ECO:0000256" key="2">
    <source>
        <dbReference type="SAM" id="Phobius"/>
    </source>
</evidence>
<dbReference type="Pfam" id="PF19516">
    <property type="entry name" value="DUF6049"/>
    <property type="match status" value="1"/>
</dbReference>
<keyword evidence="2" id="KW-0472">Membrane</keyword>
<proteinExistence type="predicted"/>
<feature type="region of interest" description="Disordered" evidence="1">
    <location>
        <begin position="264"/>
        <end position="316"/>
    </location>
</feature>